<dbReference type="Proteomes" id="UP000272627">
    <property type="component" value="Unassembled WGS sequence"/>
</dbReference>
<sequence>MSTDEQLLLFAGELFNAVQQGNQARVREMILRLFNHYNFGSISVAPHRERYLYRRLLTLACHRKGNVINMRCNS</sequence>
<gene>
    <name evidence="1" type="ORF">ALQ86_200021</name>
</gene>
<name>A0A3M3A7T7_PSEA0</name>
<comment type="caution">
    <text evidence="1">The sequence shown here is derived from an EMBL/GenBank/DDBJ whole genome shotgun (WGS) entry which is preliminary data.</text>
</comment>
<accession>A0A3M3A7T7</accession>
<evidence type="ECO:0000313" key="2">
    <source>
        <dbReference type="Proteomes" id="UP000272627"/>
    </source>
</evidence>
<evidence type="ECO:0000313" key="1">
    <source>
        <dbReference type="EMBL" id="RML96539.1"/>
    </source>
</evidence>
<reference evidence="1 2" key="1">
    <citation type="submission" date="2018-08" db="EMBL/GenBank/DDBJ databases">
        <title>Recombination of ecologically and evolutionarily significant loci maintains genetic cohesion in the Pseudomonas syringae species complex.</title>
        <authorList>
            <person name="Dillon M."/>
            <person name="Thakur S."/>
            <person name="Almeida R.N.D."/>
            <person name="Weir B.S."/>
            <person name="Guttman D.S."/>
        </authorList>
    </citation>
    <scope>NUCLEOTIDE SEQUENCE [LARGE SCALE GENOMIC DNA]</scope>
    <source>
        <strain evidence="1 2">ICMP 8636</strain>
    </source>
</reference>
<organism evidence="1 2">
    <name type="scientific">Pseudomonas amygdali pv. eriobotryae</name>
    <dbReference type="NCBI Taxonomy" id="129137"/>
    <lineage>
        <taxon>Bacteria</taxon>
        <taxon>Pseudomonadati</taxon>
        <taxon>Pseudomonadota</taxon>
        <taxon>Gammaproteobacteria</taxon>
        <taxon>Pseudomonadales</taxon>
        <taxon>Pseudomonadaceae</taxon>
        <taxon>Pseudomonas</taxon>
        <taxon>Pseudomonas amygdali</taxon>
    </lineage>
</organism>
<protein>
    <submittedName>
        <fullName evidence="1">Uncharacterized protein</fullName>
    </submittedName>
</protein>
<proteinExistence type="predicted"/>
<dbReference type="EMBL" id="RBOA01000401">
    <property type="protein sequence ID" value="RML96539.1"/>
    <property type="molecule type" value="Genomic_DNA"/>
</dbReference>
<dbReference type="AlphaFoldDB" id="A0A3M3A7T7"/>